<feature type="domain" description="C2H2-type" evidence="9">
    <location>
        <begin position="63"/>
        <end position="86"/>
    </location>
</feature>
<evidence type="ECO:0000259" key="9">
    <source>
        <dbReference type="PROSITE" id="PS50157"/>
    </source>
</evidence>
<evidence type="ECO:0000256" key="3">
    <source>
        <dbReference type="ARBA" id="ARBA00022771"/>
    </source>
</evidence>
<dbReference type="PANTHER" id="PTHR46179:SF13">
    <property type="entry name" value="C2H2-TYPE DOMAIN-CONTAINING PROTEIN"/>
    <property type="match status" value="1"/>
</dbReference>
<dbReference type="PROSITE" id="PS00028">
    <property type="entry name" value="ZINC_FINGER_C2H2_1"/>
    <property type="match status" value="1"/>
</dbReference>
<evidence type="ECO:0000256" key="1">
    <source>
        <dbReference type="ARBA" id="ARBA00004123"/>
    </source>
</evidence>
<comment type="caution">
    <text evidence="10">The sequence shown here is derived from an EMBL/GenBank/DDBJ whole genome shotgun (WGS) entry which is preliminary data.</text>
</comment>
<dbReference type="InterPro" id="IPR051061">
    <property type="entry name" value="Zinc_finger_trans_reg"/>
</dbReference>
<name>A0A9P5HH36_9HYPO</name>
<sequence length="264" mass="29600">MSRHNNNQAPPGLQGTATLSEPALWDDIIGSELEPAASEVTQPSAGKDLLHSAAGTPEVGRGYRCLECGDVFHTKTALDRHGSYNHQPFACTCGIKFARSDILSRHLKTENGEAEHQCPLCKRRRDTTAFTRLDHLTQHLVGFHKCDPEQIAALVNNTSSRPCSTFLFVPACPSPDCDKYRGEHFFLLPDEVQEQTRPFAKNADYYRHMRSSHNLSHFPCAVLGCDKVGGKGYFREKDLINHHRLKHSDTPLQVQVWLSPKFLL</sequence>
<dbReference type="OrthoDB" id="5082345at2759"/>
<evidence type="ECO:0000256" key="2">
    <source>
        <dbReference type="ARBA" id="ARBA00022723"/>
    </source>
</evidence>
<keyword evidence="7" id="KW-0539">Nucleus</keyword>
<accession>A0A9P5HH36</accession>
<dbReference type="Gene3D" id="3.30.160.60">
    <property type="entry name" value="Classic Zinc Finger"/>
    <property type="match status" value="1"/>
</dbReference>
<evidence type="ECO:0000256" key="6">
    <source>
        <dbReference type="ARBA" id="ARBA00023163"/>
    </source>
</evidence>
<organism evidence="10 11">
    <name type="scientific">Cylindrodendrum hubeiense</name>
    <dbReference type="NCBI Taxonomy" id="595255"/>
    <lineage>
        <taxon>Eukaryota</taxon>
        <taxon>Fungi</taxon>
        <taxon>Dikarya</taxon>
        <taxon>Ascomycota</taxon>
        <taxon>Pezizomycotina</taxon>
        <taxon>Sordariomycetes</taxon>
        <taxon>Hypocreomycetidae</taxon>
        <taxon>Hypocreales</taxon>
        <taxon>Nectriaceae</taxon>
        <taxon>Cylindrodendrum</taxon>
    </lineage>
</organism>
<keyword evidence="11" id="KW-1185">Reference proteome</keyword>
<evidence type="ECO:0000313" key="10">
    <source>
        <dbReference type="EMBL" id="KAF7557900.1"/>
    </source>
</evidence>
<dbReference type="EMBL" id="JAANBB010000002">
    <property type="protein sequence ID" value="KAF7557900.1"/>
    <property type="molecule type" value="Genomic_DNA"/>
</dbReference>
<dbReference type="GO" id="GO:0005634">
    <property type="term" value="C:nucleus"/>
    <property type="evidence" value="ECO:0007669"/>
    <property type="project" value="UniProtKB-SubCell"/>
</dbReference>
<dbReference type="GO" id="GO:0008270">
    <property type="term" value="F:zinc ion binding"/>
    <property type="evidence" value="ECO:0007669"/>
    <property type="project" value="UniProtKB-KW"/>
</dbReference>
<evidence type="ECO:0000256" key="7">
    <source>
        <dbReference type="ARBA" id="ARBA00023242"/>
    </source>
</evidence>
<evidence type="ECO:0000256" key="8">
    <source>
        <dbReference type="PROSITE-ProRule" id="PRU00042"/>
    </source>
</evidence>
<dbReference type="PROSITE" id="PS50157">
    <property type="entry name" value="ZINC_FINGER_C2H2_2"/>
    <property type="match status" value="1"/>
</dbReference>
<evidence type="ECO:0000256" key="4">
    <source>
        <dbReference type="ARBA" id="ARBA00022833"/>
    </source>
</evidence>
<gene>
    <name evidence="10" type="ORF">G7Z17_g219</name>
</gene>
<dbReference type="GO" id="GO:0006357">
    <property type="term" value="P:regulation of transcription by RNA polymerase II"/>
    <property type="evidence" value="ECO:0007669"/>
    <property type="project" value="TreeGrafter"/>
</dbReference>
<evidence type="ECO:0000256" key="5">
    <source>
        <dbReference type="ARBA" id="ARBA00023015"/>
    </source>
</evidence>
<keyword evidence="3 8" id="KW-0863">Zinc-finger</keyword>
<dbReference type="AlphaFoldDB" id="A0A9P5HH36"/>
<dbReference type="InterPro" id="IPR013087">
    <property type="entry name" value="Znf_C2H2_type"/>
</dbReference>
<comment type="subcellular location">
    <subcellularLocation>
        <location evidence="1">Nucleus</location>
    </subcellularLocation>
</comment>
<proteinExistence type="predicted"/>
<keyword evidence="2" id="KW-0479">Metal-binding</keyword>
<keyword evidence="5" id="KW-0805">Transcription regulation</keyword>
<dbReference type="Proteomes" id="UP000722485">
    <property type="component" value="Unassembled WGS sequence"/>
</dbReference>
<dbReference type="PANTHER" id="PTHR46179">
    <property type="entry name" value="ZINC FINGER PROTEIN"/>
    <property type="match status" value="1"/>
</dbReference>
<keyword evidence="6" id="KW-0804">Transcription</keyword>
<evidence type="ECO:0000313" key="11">
    <source>
        <dbReference type="Proteomes" id="UP000722485"/>
    </source>
</evidence>
<keyword evidence="4" id="KW-0862">Zinc</keyword>
<dbReference type="SMART" id="SM00355">
    <property type="entry name" value="ZnF_C2H2"/>
    <property type="match status" value="3"/>
</dbReference>
<reference evidence="10" key="1">
    <citation type="submission" date="2020-03" db="EMBL/GenBank/DDBJ databases">
        <title>Draft Genome Sequence of Cylindrodendrum hubeiense.</title>
        <authorList>
            <person name="Buettner E."/>
            <person name="Kellner H."/>
        </authorList>
    </citation>
    <scope>NUCLEOTIDE SEQUENCE</scope>
    <source>
        <strain evidence="10">IHI 201604</strain>
    </source>
</reference>
<protein>
    <recommendedName>
        <fullName evidence="9">C2H2-type domain-containing protein</fullName>
    </recommendedName>
</protein>